<evidence type="ECO:0000313" key="1">
    <source>
        <dbReference type="EMBL" id="WYZ21426.1"/>
    </source>
</evidence>
<dbReference type="RefSeq" id="WP_406845201.1">
    <property type="nucleotide sequence ID" value="NZ_CP150845.1"/>
</dbReference>
<gene>
    <name evidence="1" type="ORF">AABD74_08155</name>
</gene>
<protein>
    <submittedName>
        <fullName evidence="1">Uncharacterized protein</fullName>
    </submittedName>
</protein>
<accession>A0ABZ2UL67</accession>
<keyword evidence="2" id="KW-1185">Reference proteome</keyword>
<reference evidence="1 2" key="1">
    <citation type="submission" date="2024-03" db="EMBL/GenBank/DDBJ databases">
        <title>Flavobacterium soyae.</title>
        <authorList>
            <person name="Zheng W."/>
        </authorList>
    </citation>
    <scope>NUCLEOTIDE SEQUENCE [LARGE SCALE GENOMIC DNA]</scope>
    <source>
        <strain evidence="1 2">55</strain>
    </source>
</reference>
<dbReference type="Proteomes" id="UP001623852">
    <property type="component" value="Chromosome"/>
</dbReference>
<organism evidence="1 2">
    <name type="scientific">Flavobacterium soyae</name>
    <dbReference type="NCBI Taxonomy" id="2903098"/>
    <lineage>
        <taxon>Bacteria</taxon>
        <taxon>Pseudomonadati</taxon>
        <taxon>Bacteroidota</taxon>
        <taxon>Flavobacteriia</taxon>
        <taxon>Flavobacteriales</taxon>
        <taxon>Flavobacteriaceae</taxon>
        <taxon>Flavobacterium</taxon>
    </lineage>
</organism>
<dbReference type="EMBL" id="CP150845">
    <property type="protein sequence ID" value="WYZ21426.1"/>
    <property type="molecule type" value="Genomic_DNA"/>
</dbReference>
<evidence type="ECO:0000313" key="2">
    <source>
        <dbReference type="Proteomes" id="UP001623852"/>
    </source>
</evidence>
<sequence length="158" mass="17870">MFKLTFFKLLLIVLFLSNVIFSQITKDLPNYFPVSPNAASFAKQGLYPVDYSTGKLNISIPIYTIKTKELTVPISLSYNTSGIQLNETASWVGLGWNLNAGGAIVRNTKGRPDYLLSSPNYAPQFQHYQLVLPLLKKIIRHYLTCKKEIKILPLMNML</sequence>
<name>A0ABZ2UL67_9FLAO</name>
<proteinExistence type="predicted"/>